<protein>
    <submittedName>
        <fullName evidence="1">Uncharacterized protein</fullName>
    </submittedName>
</protein>
<evidence type="ECO:0000313" key="2">
    <source>
        <dbReference type="Proteomes" id="UP001180842"/>
    </source>
</evidence>
<dbReference type="Proteomes" id="UP001180842">
    <property type="component" value="Unassembled WGS sequence"/>
</dbReference>
<sequence>MTVFKVSFCHAWDRWHDFTFVTCRTKKEAIVKALEEIDVPELMNDKVIITVSVEGTVGKTKKKKSNNR</sequence>
<comment type="caution">
    <text evidence="1">The sequence shown here is derived from an EMBL/GenBank/DDBJ whole genome shotgun (WGS) entry which is preliminary data.</text>
</comment>
<name>A0AAE4I4E8_9ENTE</name>
<dbReference type="AlphaFoldDB" id="A0AAE4I4E8"/>
<reference evidence="1" key="1">
    <citation type="submission" date="2023-03" db="EMBL/GenBank/DDBJ databases">
        <authorList>
            <person name="Shen W."/>
            <person name="Cai J."/>
        </authorList>
    </citation>
    <scope>NUCLEOTIDE SEQUENCE</scope>
    <source>
        <strain evidence="1">P69-2</strain>
    </source>
</reference>
<organism evidence="1 2">
    <name type="scientific">Enterococcus pseudoavium</name>
    <dbReference type="NCBI Taxonomy" id="44007"/>
    <lineage>
        <taxon>Bacteria</taxon>
        <taxon>Bacillati</taxon>
        <taxon>Bacillota</taxon>
        <taxon>Bacilli</taxon>
        <taxon>Lactobacillales</taxon>
        <taxon>Enterococcaceae</taxon>
        <taxon>Enterococcus</taxon>
    </lineage>
</organism>
<evidence type="ECO:0000313" key="1">
    <source>
        <dbReference type="EMBL" id="MDT2737952.1"/>
    </source>
</evidence>
<proteinExistence type="predicted"/>
<accession>A0AAE4I4E8</accession>
<dbReference type="EMBL" id="JARQAI010000024">
    <property type="protein sequence ID" value="MDT2737952.1"/>
    <property type="molecule type" value="Genomic_DNA"/>
</dbReference>
<dbReference type="RefSeq" id="WP_311797453.1">
    <property type="nucleotide sequence ID" value="NZ_JARQAI010000024.1"/>
</dbReference>
<gene>
    <name evidence="1" type="ORF">P7H00_12610</name>
</gene>